<keyword evidence="2" id="KW-0472">Membrane</keyword>
<evidence type="ECO:0000256" key="1">
    <source>
        <dbReference type="SAM" id="MobiDB-lite"/>
    </source>
</evidence>
<keyword evidence="2" id="KW-1133">Transmembrane helix</keyword>
<evidence type="ECO:0008006" key="5">
    <source>
        <dbReference type="Google" id="ProtNLM"/>
    </source>
</evidence>
<reference evidence="4" key="1">
    <citation type="submission" date="2016-10" db="EMBL/GenBank/DDBJ databases">
        <authorList>
            <person name="Varghese N."/>
            <person name="Submissions S."/>
        </authorList>
    </citation>
    <scope>NUCLEOTIDE SEQUENCE [LARGE SCALE GENOMIC DNA]</scope>
    <source>
        <strain evidence="4">PL19</strain>
    </source>
</reference>
<feature type="region of interest" description="Disordered" evidence="1">
    <location>
        <begin position="194"/>
        <end position="227"/>
    </location>
</feature>
<name>A0A1I3VJM9_9ACTN</name>
<dbReference type="Proteomes" id="UP000198928">
    <property type="component" value="Unassembled WGS sequence"/>
</dbReference>
<dbReference type="AlphaFoldDB" id="A0A1I3VJM9"/>
<keyword evidence="2" id="KW-0812">Transmembrane</keyword>
<evidence type="ECO:0000313" key="3">
    <source>
        <dbReference type="EMBL" id="SFJ94467.1"/>
    </source>
</evidence>
<evidence type="ECO:0000313" key="4">
    <source>
        <dbReference type="Proteomes" id="UP000198928"/>
    </source>
</evidence>
<sequence length="227" mass="23911">MSATGVVVRAETGMGDDGGVAASTENKRGRQTARDMVLSLLVILLGAGFVYLLVPHDDSLDPVRPISYDVELVTARRAAPYPVAAPAGLPDTWRATSVGYKRQSDLGAVWHLGFMDPDDQYAAVEQSDGEPEKFIRSVTHGAKPADRTQAVGGEEWERYEGAKYDALVRRDSGVTTVVTGTASFESLTRLAAALESERAGAPEESGETGAGGESGRPPETTGASGKD</sequence>
<organism evidence="3 4">
    <name type="scientific">Streptomyces pini</name>
    <dbReference type="NCBI Taxonomy" id="1520580"/>
    <lineage>
        <taxon>Bacteria</taxon>
        <taxon>Bacillati</taxon>
        <taxon>Actinomycetota</taxon>
        <taxon>Actinomycetes</taxon>
        <taxon>Kitasatosporales</taxon>
        <taxon>Streptomycetaceae</taxon>
        <taxon>Streptomyces</taxon>
    </lineage>
</organism>
<feature type="transmembrane region" description="Helical" evidence="2">
    <location>
        <begin position="36"/>
        <end position="54"/>
    </location>
</feature>
<protein>
    <recommendedName>
        <fullName evidence="5">DUF4245 domain-containing protein</fullName>
    </recommendedName>
</protein>
<dbReference type="Pfam" id="PF14030">
    <property type="entry name" value="DUF4245"/>
    <property type="match status" value="1"/>
</dbReference>
<dbReference type="EMBL" id="FOSG01000002">
    <property type="protein sequence ID" value="SFJ94467.1"/>
    <property type="molecule type" value="Genomic_DNA"/>
</dbReference>
<evidence type="ECO:0000256" key="2">
    <source>
        <dbReference type="SAM" id="Phobius"/>
    </source>
</evidence>
<gene>
    <name evidence="3" type="ORF">SAMN05192584_102343</name>
</gene>
<accession>A0A1I3VJM9</accession>
<keyword evidence="4" id="KW-1185">Reference proteome</keyword>
<dbReference type="InterPro" id="IPR025339">
    <property type="entry name" value="DUF4245"/>
</dbReference>
<proteinExistence type="predicted"/>